<dbReference type="AlphaFoldDB" id="A0A7G5BXD3"/>
<dbReference type="Proteomes" id="UP000515679">
    <property type="component" value="Chromosome"/>
</dbReference>
<accession>A0A7G5BXD3</accession>
<proteinExistence type="predicted"/>
<organism evidence="1 2">
    <name type="scientific">Cohnella cholangitidis</name>
    <dbReference type="NCBI Taxonomy" id="2598458"/>
    <lineage>
        <taxon>Bacteria</taxon>
        <taxon>Bacillati</taxon>
        <taxon>Bacillota</taxon>
        <taxon>Bacilli</taxon>
        <taxon>Bacillales</taxon>
        <taxon>Paenibacillaceae</taxon>
        <taxon>Cohnella</taxon>
    </lineage>
</organism>
<gene>
    <name evidence="1" type="ORF">FPL14_10810</name>
</gene>
<name>A0A7G5BXD3_9BACL</name>
<evidence type="ECO:0000313" key="1">
    <source>
        <dbReference type="EMBL" id="QMV41617.1"/>
    </source>
</evidence>
<protein>
    <submittedName>
        <fullName evidence="1">Uncharacterized protein</fullName>
    </submittedName>
</protein>
<dbReference type="RefSeq" id="WP_182302962.1">
    <property type="nucleotide sequence ID" value="NZ_CP041969.1"/>
</dbReference>
<sequence>MWEDTFSFNELSSAVDEYYRKEQSDNAKLRIVENTVVQLAGQTTKKVVTENTANDEIGPHRMITYYVLKDGKERKRI</sequence>
<reference evidence="1 2" key="1">
    <citation type="submission" date="2019-07" db="EMBL/GenBank/DDBJ databases">
        <authorList>
            <person name="Kim J.K."/>
            <person name="Cheong H.-M."/>
            <person name="Choi Y."/>
            <person name="Hwang K.J."/>
            <person name="Lee S."/>
            <person name="Choi C."/>
        </authorList>
    </citation>
    <scope>NUCLEOTIDE SEQUENCE [LARGE SCALE GENOMIC DNA]</scope>
    <source>
        <strain evidence="1 2">KS 22</strain>
    </source>
</reference>
<keyword evidence="2" id="KW-1185">Reference proteome</keyword>
<evidence type="ECO:0000313" key="2">
    <source>
        <dbReference type="Proteomes" id="UP000515679"/>
    </source>
</evidence>
<dbReference type="EMBL" id="CP041969">
    <property type="protein sequence ID" value="QMV41617.1"/>
    <property type="molecule type" value="Genomic_DNA"/>
</dbReference>
<dbReference type="KEGG" id="cchl:FPL14_10810"/>